<keyword evidence="3" id="KW-0808">Transferase</keyword>
<feature type="domain" description="Glycosyl transferase family 1" evidence="1">
    <location>
        <begin position="176"/>
        <end position="337"/>
    </location>
</feature>
<dbReference type="EMBL" id="BAEO01000065">
    <property type="protein sequence ID" value="GAC21929.1"/>
    <property type="molecule type" value="Genomic_DNA"/>
</dbReference>
<dbReference type="Gene3D" id="3.40.50.2000">
    <property type="entry name" value="Glycogen Phosphorylase B"/>
    <property type="match status" value="2"/>
</dbReference>
<evidence type="ECO:0000259" key="2">
    <source>
        <dbReference type="Pfam" id="PF13439"/>
    </source>
</evidence>
<dbReference type="Pfam" id="PF00534">
    <property type="entry name" value="Glycos_transf_1"/>
    <property type="match status" value="1"/>
</dbReference>
<organism evidence="3 4">
    <name type="scientific">Paraglaciecola arctica BSs20135</name>
    <dbReference type="NCBI Taxonomy" id="493475"/>
    <lineage>
        <taxon>Bacteria</taxon>
        <taxon>Pseudomonadati</taxon>
        <taxon>Pseudomonadota</taxon>
        <taxon>Gammaproteobacteria</taxon>
        <taxon>Alteromonadales</taxon>
        <taxon>Alteromonadaceae</taxon>
        <taxon>Paraglaciecola</taxon>
    </lineage>
</organism>
<dbReference type="PANTHER" id="PTHR12526">
    <property type="entry name" value="GLYCOSYLTRANSFERASE"/>
    <property type="match status" value="1"/>
</dbReference>
<dbReference type="GO" id="GO:0016757">
    <property type="term" value="F:glycosyltransferase activity"/>
    <property type="evidence" value="ECO:0007669"/>
    <property type="project" value="InterPro"/>
</dbReference>
<dbReference type="SUPFAM" id="SSF53756">
    <property type="entry name" value="UDP-Glycosyltransferase/glycogen phosphorylase"/>
    <property type="match status" value="1"/>
</dbReference>
<gene>
    <name evidence="3" type="ORF">GARC_4994</name>
</gene>
<evidence type="ECO:0000313" key="4">
    <source>
        <dbReference type="Proteomes" id="UP000006327"/>
    </source>
</evidence>
<dbReference type="PANTHER" id="PTHR12526:SF630">
    <property type="entry name" value="GLYCOSYLTRANSFERASE"/>
    <property type="match status" value="1"/>
</dbReference>
<keyword evidence="4" id="KW-1185">Reference proteome</keyword>
<dbReference type="AlphaFoldDB" id="K6XMQ7"/>
<accession>K6XMQ7</accession>
<proteinExistence type="predicted"/>
<reference evidence="3 4" key="1">
    <citation type="journal article" date="2017" name="Antonie Van Leeuwenhoek">
        <title>Rhizobium rhizosphaerae sp. nov., a novel species isolated from rice rhizosphere.</title>
        <authorList>
            <person name="Zhao J.J."/>
            <person name="Zhang J."/>
            <person name="Zhang R.J."/>
            <person name="Zhang C.W."/>
            <person name="Yin H.Q."/>
            <person name="Zhang X.X."/>
        </authorList>
    </citation>
    <scope>NUCLEOTIDE SEQUENCE [LARGE SCALE GENOMIC DNA]</scope>
    <source>
        <strain evidence="3 4">BSs20135</strain>
    </source>
</reference>
<dbReference type="OrthoDB" id="9768937at2"/>
<dbReference type="RefSeq" id="WP_007625406.1">
    <property type="nucleotide sequence ID" value="NZ_BAEO01000065.1"/>
</dbReference>
<name>K6XMQ7_9ALTE</name>
<comment type="caution">
    <text evidence="3">The sequence shown here is derived from an EMBL/GenBank/DDBJ whole genome shotgun (WGS) entry which is preliminary data.</text>
</comment>
<dbReference type="InterPro" id="IPR001296">
    <property type="entry name" value="Glyco_trans_1"/>
</dbReference>
<sequence length="363" mass="40746">MRVVHFVTGGFSGSTNVAKEIIENTNQTSDIESILVLRKKKSTTEEKLKSFRNLGIDTRLVTGKLHILTIQQLYRICKEYKPDILVVHGFSEHIWGRYAGLLAKVPHLIHVEHNSRERYTWLRLKQAKWLSQYTAKIIGCSEGVKQNLLRLGFPAEKVISIPNGINLTRFDPSIQVPFNQRKAEIIMAARFARQKDQTSLIKAISLLKIKGIEVKLSFAGLGKTSHLVAAQKLVKKLDLEQQITFLGHCTNLPELLAQYQIFALSTHYEGMPLVLIEAMASGCAIVASEVVGVKEMFVHAEDGYLVEPQSPQALANAIERLLADKDFTAKMATNGQNKARSQFSLERMAGEYKALFRSLCKTQ</sequence>
<dbReference type="STRING" id="493475.GARC_4994"/>
<dbReference type="Pfam" id="PF13439">
    <property type="entry name" value="Glyco_transf_4"/>
    <property type="match status" value="1"/>
</dbReference>
<dbReference type="InterPro" id="IPR028098">
    <property type="entry name" value="Glyco_trans_4-like_N"/>
</dbReference>
<evidence type="ECO:0000259" key="1">
    <source>
        <dbReference type="Pfam" id="PF00534"/>
    </source>
</evidence>
<dbReference type="GO" id="GO:1901135">
    <property type="term" value="P:carbohydrate derivative metabolic process"/>
    <property type="evidence" value="ECO:0007669"/>
    <property type="project" value="UniProtKB-ARBA"/>
</dbReference>
<evidence type="ECO:0000313" key="3">
    <source>
        <dbReference type="EMBL" id="GAC21929.1"/>
    </source>
</evidence>
<feature type="domain" description="Glycosyltransferase subfamily 4-like N-terminal" evidence="2">
    <location>
        <begin position="65"/>
        <end position="169"/>
    </location>
</feature>
<dbReference type="Proteomes" id="UP000006327">
    <property type="component" value="Unassembled WGS sequence"/>
</dbReference>
<dbReference type="eggNOG" id="COG0438">
    <property type="taxonomic scope" value="Bacteria"/>
</dbReference>
<protein>
    <submittedName>
        <fullName evidence="3">Glycosyl transferase group 1 protein</fullName>
    </submittedName>
</protein>